<name>A0ABU4XUC6_9HYPH</name>
<proteinExistence type="predicted"/>
<comment type="caution">
    <text evidence="6">The sequence shown here is derived from an EMBL/GenBank/DDBJ whole genome shotgun (WGS) entry which is preliminary data.</text>
</comment>
<dbReference type="SUPFAM" id="SSF46689">
    <property type="entry name" value="Homeodomain-like"/>
    <property type="match status" value="1"/>
</dbReference>
<dbReference type="Proteomes" id="UP001287059">
    <property type="component" value="Unassembled WGS sequence"/>
</dbReference>
<keyword evidence="7" id="KW-1185">Reference proteome</keyword>
<evidence type="ECO:0000313" key="6">
    <source>
        <dbReference type="EMBL" id="MDX8478026.1"/>
    </source>
</evidence>
<dbReference type="Gene3D" id="1.10.10.60">
    <property type="entry name" value="Homeodomain-like"/>
    <property type="match status" value="1"/>
</dbReference>
<feature type="domain" description="HTH araC/xylS-type" evidence="5">
    <location>
        <begin position="265"/>
        <end position="364"/>
    </location>
</feature>
<keyword evidence="1" id="KW-0805">Transcription regulation</keyword>
<gene>
    <name evidence="6" type="ORF">RFN28_05970</name>
</gene>
<dbReference type="InterPro" id="IPR020449">
    <property type="entry name" value="Tscrpt_reg_AraC-type_HTH"/>
</dbReference>
<protein>
    <submittedName>
        <fullName evidence="6">Helix-turn-helix domain-containing protein</fullName>
    </submittedName>
</protein>
<evidence type="ECO:0000256" key="1">
    <source>
        <dbReference type="ARBA" id="ARBA00023015"/>
    </source>
</evidence>
<feature type="compositionally biased region" description="Basic and acidic residues" evidence="4">
    <location>
        <begin position="29"/>
        <end position="41"/>
    </location>
</feature>
<dbReference type="SMART" id="SM00342">
    <property type="entry name" value="HTH_ARAC"/>
    <property type="match status" value="1"/>
</dbReference>
<evidence type="ECO:0000259" key="5">
    <source>
        <dbReference type="PROSITE" id="PS01124"/>
    </source>
</evidence>
<keyword evidence="3" id="KW-0804">Transcription</keyword>
<organism evidence="6 7">
    <name type="scientific">Mesorhizobium album</name>
    <dbReference type="NCBI Taxonomy" id="3072314"/>
    <lineage>
        <taxon>Bacteria</taxon>
        <taxon>Pseudomonadati</taxon>
        <taxon>Pseudomonadota</taxon>
        <taxon>Alphaproteobacteria</taxon>
        <taxon>Hyphomicrobiales</taxon>
        <taxon>Phyllobacteriaceae</taxon>
        <taxon>Mesorhizobium</taxon>
    </lineage>
</organism>
<sequence length="394" mass="43522">MGIPESDMAPRAVDAKRQDEAHAGQAQAPERERRRWPRDVQPDNEAAPPLAPVLEPLSFSTLKLAPEDQFTAWQAHVAPLVEVKLPDDKSLDDGFPADHRAWNLGGMLIVEQRAPAHSYTRSAAKLRSSSIDHWYVALPHTGRTWTEVDRRVAEGQPGKLEIRSLGYPFRGRTTESESLFLYLPRDLFADVAGTLDANNNSILSGNFANLLIDYINSIVARLRNLTAEDLPRIVHATRSMIIACLAPPAEHAAAAEQLASVALMERARRYVQNNLDAAHLTPGSMCRALGVSRSRLYQLFEPSGGVLHYIQSRRLLAAHLALSDPADNRRIVEIAEAFGFSSAANFSRAFSKEFGYSPREGRRTMVLPRPAHSVSLGEHEKASSFEGWLKALGS</sequence>
<feature type="region of interest" description="Disordered" evidence="4">
    <location>
        <begin position="1"/>
        <end position="52"/>
    </location>
</feature>
<feature type="compositionally biased region" description="Basic and acidic residues" evidence="4">
    <location>
        <begin position="13"/>
        <end position="22"/>
    </location>
</feature>
<reference evidence="6 7" key="1">
    <citation type="submission" date="2023-08" db="EMBL/GenBank/DDBJ databases">
        <title>Implementing the SeqCode for naming new Mesorhizobium species isolated from Vachellia karroo root nodules.</title>
        <authorList>
            <person name="Van Lill M."/>
        </authorList>
    </citation>
    <scope>NUCLEOTIDE SEQUENCE [LARGE SCALE GENOMIC DNA]</scope>
    <source>
        <strain evidence="6 7">VK24D</strain>
    </source>
</reference>
<evidence type="ECO:0000313" key="7">
    <source>
        <dbReference type="Proteomes" id="UP001287059"/>
    </source>
</evidence>
<dbReference type="InterPro" id="IPR018062">
    <property type="entry name" value="HTH_AraC-typ_CS"/>
</dbReference>
<dbReference type="EMBL" id="JAVIIW010000005">
    <property type="protein sequence ID" value="MDX8478026.1"/>
    <property type="molecule type" value="Genomic_DNA"/>
</dbReference>
<dbReference type="InterPro" id="IPR018060">
    <property type="entry name" value="HTH_AraC"/>
</dbReference>
<dbReference type="Pfam" id="PF12833">
    <property type="entry name" value="HTH_18"/>
    <property type="match status" value="1"/>
</dbReference>
<evidence type="ECO:0000256" key="3">
    <source>
        <dbReference type="ARBA" id="ARBA00023163"/>
    </source>
</evidence>
<evidence type="ECO:0000256" key="4">
    <source>
        <dbReference type="SAM" id="MobiDB-lite"/>
    </source>
</evidence>
<evidence type="ECO:0000256" key="2">
    <source>
        <dbReference type="ARBA" id="ARBA00023125"/>
    </source>
</evidence>
<dbReference type="InterPro" id="IPR050204">
    <property type="entry name" value="AraC_XylS_family_regulators"/>
</dbReference>
<dbReference type="PROSITE" id="PS01124">
    <property type="entry name" value="HTH_ARAC_FAMILY_2"/>
    <property type="match status" value="1"/>
</dbReference>
<dbReference type="InterPro" id="IPR009057">
    <property type="entry name" value="Homeodomain-like_sf"/>
</dbReference>
<accession>A0ABU4XUC6</accession>
<dbReference type="PANTHER" id="PTHR46796:SF6">
    <property type="entry name" value="ARAC SUBFAMILY"/>
    <property type="match status" value="1"/>
</dbReference>
<keyword evidence="2" id="KW-0238">DNA-binding</keyword>
<dbReference type="PROSITE" id="PS00041">
    <property type="entry name" value="HTH_ARAC_FAMILY_1"/>
    <property type="match status" value="1"/>
</dbReference>
<dbReference type="PRINTS" id="PR00032">
    <property type="entry name" value="HTHARAC"/>
</dbReference>
<dbReference type="PANTHER" id="PTHR46796">
    <property type="entry name" value="HTH-TYPE TRANSCRIPTIONAL ACTIVATOR RHAS-RELATED"/>
    <property type="match status" value="1"/>
</dbReference>
<dbReference type="RefSeq" id="WP_320286451.1">
    <property type="nucleotide sequence ID" value="NZ_JAVIIW010000005.1"/>
</dbReference>